<dbReference type="EC" id="4.2.1.103" evidence="2"/>
<accession>A0A1J5RMN4</accession>
<dbReference type="Gene3D" id="3.40.50.880">
    <property type="match status" value="1"/>
</dbReference>
<sequence length="189" mass="20958">MNTAFIVFEGMTALDFVGFYDPVTRLATMKLVDDFQWRICSLRPRVADDRGLRMEADSVAEPLDRYDLVFVPGGFGTRSLQHDRDFVGWLKTAGPAPLKVSVCTGALLLGAADFLRGRRATTHPSAYRELQAYCGEVVDERVVDEGDVVTARGVSSAIDLGLHVVERIAGVDARARIAAQMDYPYRWRS</sequence>
<dbReference type="InterPro" id="IPR052158">
    <property type="entry name" value="INH-QAR"/>
</dbReference>
<comment type="caution">
    <text evidence="2">The sequence shown here is derived from an EMBL/GenBank/DDBJ whole genome shotgun (WGS) entry which is preliminary data.</text>
</comment>
<protein>
    <submittedName>
        <fullName evidence="2">Isonitrile hydratase</fullName>
        <ecNumber evidence="2">4.2.1.103</ecNumber>
    </submittedName>
</protein>
<gene>
    <name evidence="2" type="primary">inhA_3</name>
    <name evidence="2" type="ORF">GALL_273280</name>
</gene>
<dbReference type="GO" id="GO:0006355">
    <property type="term" value="P:regulation of DNA-templated transcription"/>
    <property type="evidence" value="ECO:0007669"/>
    <property type="project" value="TreeGrafter"/>
</dbReference>
<dbReference type="AlphaFoldDB" id="A0A1J5RMN4"/>
<evidence type="ECO:0000313" key="2">
    <source>
        <dbReference type="EMBL" id="OIQ90787.1"/>
    </source>
</evidence>
<dbReference type="InterPro" id="IPR029062">
    <property type="entry name" value="Class_I_gatase-like"/>
</dbReference>
<dbReference type="EMBL" id="MLJW01000280">
    <property type="protein sequence ID" value="OIQ90787.1"/>
    <property type="molecule type" value="Genomic_DNA"/>
</dbReference>
<dbReference type="GO" id="GO:0050549">
    <property type="term" value="F:cyclohexyl-isocyanide hydratase activity"/>
    <property type="evidence" value="ECO:0007669"/>
    <property type="project" value="UniProtKB-EC"/>
</dbReference>
<name>A0A1J5RMN4_9ZZZZ</name>
<keyword evidence="2" id="KW-0456">Lyase</keyword>
<dbReference type="SUPFAM" id="SSF52317">
    <property type="entry name" value="Class I glutamine amidotransferase-like"/>
    <property type="match status" value="1"/>
</dbReference>
<dbReference type="PANTHER" id="PTHR43130:SF2">
    <property type="entry name" value="DJ-1_PFPI DOMAIN-CONTAINING PROTEIN"/>
    <property type="match status" value="1"/>
</dbReference>
<feature type="domain" description="DJ-1/PfpI" evidence="1">
    <location>
        <begin position="4"/>
        <end position="166"/>
    </location>
</feature>
<dbReference type="Pfam" id="PF01965">
    <property type="entry name" value="DJ-1_PfpI"/>
    <property type="match status" value="1"/>
</dbReference>
<dbReference type="PANTHER" id="PTHR43130">
    <property type="entry name" value="ARAC-FAMILY TRANSCRIPTIONAL REGULATOR"/>
    <property type="match status" value="1"/>
</dbReference>
<dbReference type="InterPro" id="IPR002818">
    <property type="entry name" value="DJ-1/PfpI"/>
</dbReference>
<proteinExistence type="predicted"/>
<evidence type="ECO:0000259" key="1">
    <source>
        <dbReference type="Pfam" id="PF01965"/>
    </source>
</evidence>
<dbReference type="CDD" id="cd03139">
    <property type="entry name" value="GATase1_PfpI_2"/>
    <property type="match status" value="1"/>
</dbReference>
<reference evidence="2" key="1">
    <citation type="submission" date="2016-10" db="EMBL/GenBank/DDBJ databases">
        <title>Sequence of Gallionella enrichment culture.</title>
        <authorList>
            <person name="Poehlein A."/>
            <person name="Muehling M."/>
            <person name="Daniel R."/>
        </authorList>
    </citation>
    <scope>NUCLEOTIDE SEQUENCE</scope>
</reference>
<organism evidence="2">
    <name type="scientific">mine drainage metagenome</name>
    <dbReference type="NCBI Taxonomy" id="410659"/>
    <lineage>
        <taxon>unclassified sequences</taxon>
        <taxon>metagenomes</taxon>
        <taxon>ecological metagenomes</taxon>
    </lineage>
</organism>